<feature type="compositionally biased region" description="Polar residues" evidence="2">
    <location>
        <begin position="157"/>
        <end position="170"/>
    </location>
</feature>
<keyword evidence="4" id="KW-1185">Reference proteome</keyword>
<name>A0AA38MJ41_9CUCU</name>
<comment type="caution">
    <text evidence="3">The sequence shown here is derived from an EMBL/GenBank/DDBJ whole genome shotgun (WGS) entry which is preliminary data.</text>
</comment>
<accession>A0AA38MJ41</accession>
<sequence>MQVNDLTSIDPNVDYTQILPIQQKRTIAFINHFVMNTVSFLNHFAQSCESRLMEFEYKLQEVEASLLILESQLASVPYLGEDEIKVENLPQNDANSELNLPVVKDEDEEETKERVVEVDLSIDPRYQKFFKMLQFGVPPAAVKLKMQSEGVDPNILDTPSKSTIEQTDHV</sequence>
<dbReference type="GO" id="GO:0030041">
    <property type="term" value="P:actin filament polymerization"/>
    <property type="evidence" value="ECO:0007669"/>
    <property type="project" value="TreeGrafter"/>
</dbReference>
<dbReference type="Pfam" id="PF10152">
    <property type="entry name" value="CCDC53"/>
    <property type="match status" value="1"/>
</dbReference>
<dbReference type="Proteomes" id="UP001168821">
    <property type="component" value="Unassembled WGS sequence"/>
</dbReference>
<dbReference type="Gene3D" id="1.20.5.110">
    <property type="match status" value="1"/>
</dbReference>
<protein>
    <recommendedName>
        <fullName evidence="5">Coiled-coil domain-containing protein 53</fullName>
    </recommendedName>
</protein>
<dbReference type="InterPro" id="IPR019309">
    <property type="entry name" value="WASHC3"/>
</dbReference>
<evidence type="ECO:0000256" key="2">
    <source>
        <dbReference type="SAM" id="MobiDB-lite"/>
    </source>
</evidence>
<dbReference type="PANTHER" id="PTHR13015:SF0">
    <property type="entry name" value="WASH COMPLEX SUBUNIT 3"/>
    <property type="match status" value="1"/>
</dbReference>
<organism evidence="3 4">
    <name type="scientific">Zophobas morio</name>
    <dbReference type="NCBI Taxonomy" id="2755281"/>
    <lineage>
        <taxon>Eukaryota</taxon>
        <taxon>Metazoa</taxon>
        <taxon>Ecdysozoa</taxon>
        <taxon>Arthropoda</taxon>
        <taxon>Hexapoda</taxon>
        <taxon>Insecta</taxon>
        <taxon>Pterygota</taxon>
        <taxon>Neoptera</taxon>
        <taxon>Endopterygota</taxon>
        <taxon>Coleoptera</taxon>
        <taxon>Polyphaga</taxon>
        <taxon>Cucujiformia</taxon>
        <taxon>Tenebrionidae</taxon>
        <taxon>Zophobas</taxon>
    </lineage>
</organism>
<dbReference type="EMBL" id="JALNTZ010000003">
    <property type="protein sequence ID" value="KAJ3657954.1"/>
    <property type="molecule type" value="Genomic_DNA"/>
</dbReference>
<evidence type="ECO:0000313" key="4">
    <source>
        <dbReference type="Proteomes" id="UP001168821"/>
    </source>
</evidence>
<dbReference type="PANTHER" id="PTHR13015">
    <property type="entry name" value="PROTEIN AD-016-RELATED"/>
    <property type="match status" value="1"/>
</dbReference>
<evidence type="ECO:0000313" key="3">
    <source>
        <dbReference type="EMBL" id="KAJ3657954.1"/>
    </source>
</evidence>
<feature type="region of interest" description="Disordered" evidence="2">
    <location>
        <begin position="151"/>
        <end position="170"/>
    </location>
</feature>
<dbReference type="GO" id="GO:0071203">
    <property type="term" value="C:WASH complex"/>
    <property type="evidence" value="ECO:0007669"/>
    <property type="project" value="InterPro"/>
</dbReference>
<proteinExistence type="inferred from homology"/>
<evidence type="ECO:0008006" key="5">
    <source>
        <dbReference type="Google" id="ProtNLM"/>
    </source>
</evidence>
<reference evidence="3" key="1">
    <citation type="journal article" date="2023" name="G3 (Bethesda)">
        <title>Whole genome assemblies of Zophobas morio and Tenebrio molitor.</title>
        <authorList>
            <person name="Kaur S."/>
            <person name="Stinson S.A."/>
            <person name="diCenzo G.C."/>
        </authorList>
    </citation>
    <scope>NUCLEOTIDE SEQUENCE</scope>
    <source>
        <strain evidence="3">QUZm001</strain>
    </source>
</reference>
<comment type="similarity">
    <text evidence="1">Belongs to the CCDC53 family.</text>
</comment>
<dbReference type="GO" id="GO:0006887">
    <property type="term" value="P:exocytosis"/>
    <property type="evidence" value="ECO:0007669"/>
    <property type="project" value="TreeGrafter"/>
</dbReference>
<dbReference type="AlphaFoldDB" id="A0AA38MJ41"/>
<evidence type="ECO:0000256" key="1">
    <source>
        <dbReference type="ARBA" id="ARBA00006290"/>
    </source>
</evidence>
<gene>
    <name evidence="3" type="ORF">Zmor_009729</name>
</gene>